<evidence type="ECO:0000256" key="1">
    <source>
        <dbReference type="SAM" id="Phobius"/>
    </source>
</evidence>
<keyword evidence="1" id="KW-0812">Transmembrane</keyword>
<sequence>MRSLQLFCVAFWVASTTAFTTTPQSQFHIASSALSMAKLPTYDKKIERWSPASEEESAANAYDAIGTLLRQGPKAYFTRVSDADLYDQACLKFMAQEKCSYQMAQGNLDRMNENMQDWMFERMEAEKKGRKIDYVKLDMKDVTLTVVWGGFITLVLGRVLFLYFTGGYDI</sequence>
<organism evidence="3 4">
    <name type="scientific">Seminavis robusta</name>
    <dbReference type="NCBI Taxonomy" id="568900"/>
    <lineage>
        <taxon>Eukaryota</taxon>
        <taxon>Sar</taxon>
        <taxon>Stramenopiles</taxon>
        <taxon>Ochrophyta</taxon>
        <taxon>Bacillariophyta</taxon>
        <taxon>Bacillariophyceae</taxon>
        <taxon>Bacillariophycidae</taxon>
        <taxon>Naviculales</taxon>
        <taxon>Naviculaceae</taxon>
        <taxon>Seminavis</taxon>
    </lineage>
</organism>
<dbReference type="AlphaFoldDB" id="A0A9N8DKX7"/>
<gene>
    <name evidence="3" type="ORF">SEMRO_136_G064240.1</name>
</gene>
<keyword evidence="1" id="KW-0472">Membrane</keyword>
<evidence type="ECO:0000256" key="2">
    <source>
        <dbReference type="SAM" id="SignalP"/>
    </source>
</evidence>
<dbReference type="EMBL" id="CAICTM010000135">
    <property type="protein sequence ID" value="CAB9502445.1"/>
    <property type="molecule type" value="Genomic_DNA"/>
</dbReference>
<feature type="chain" id="PRO_5040287380" evidence="2">
    <location>
        <begin position="19"/>
        <end position="170"/>
    </location>
</feature>
<dbReference type="Proteomes" id="UP001153069">
    <property type="component" value="Unassembled WGS sequence"/>
</dbReference>
<evidence type="ECO:0000313" key="4">
    <source>
        <dbReference type="Proteomes" id="UP001153069"/>
    </source>
</evidence>
<keyword evidence="2" id="KW-0732">Signal</keyword>
<evidence type="ECO:0000313" key="3">
    <source>
        <dbReference type="EMBL" id="CAB9502445.1"/>
    </source>
</evidence>
<feature type="transmembrane region" description="Helical" evidence="1">
    <location>
        <begin position="146"/>
        <end position="164"/>
    </location>
</feature>
<accession>A0A9N8DKX7</accession>
<proteinExistence type="predicted"/>
<comment type="caution">
    <text evidence="3">The sequence shown here is derived from an EMBL/GenBank/DDBJ whole genome shotgun (WGS) entry which is preliminary data.</text>
</comment>
<feature type="signal peptide" evidence="2">
    <location>
        <begin position="1"/>
        <end position="18"/>
    </location>
</feature>
<name>A0A9N8DKX7_9STRA</name>
<keyword evidence="4" id="KW-1185">Reference proteome</keyword>
<keyword evidence="1" id="KW-1133">Transmembrane helix</keyword>
<reference evidence="3" key="1">
    <citation type="submission" date="2020-06" db="EMBL/GenBank/DDBJ databases">
        <authorList>
            <consortium name="Plant Systems Biology data submission"/>
        </authorList>
    </citation>
    <scope>NUCLEOTIDE SEQUENCE</scope>
    <source>
        <strain evidence="3">D6</strain>
    </source>
</reference>
<protein>
    <submittedName>
        <fullName evidence="3">Uncharacterized protein</fullName>
    </submittedName>
</protein>